<evidence type="ECO:0000313" key="16">
    <source>
        <dbReference type="EMBL" id="MSC34304.1"/>
    </source>
</evidence>
<keyword evidence="3" id="KW-0597">Phosphoprotein</keyword>
<reference evidence="17 18" key="1">
    <citation type="journal article" date="2019" name="Nat. Med.">
        <title>A library of human gut bacterial isolates paired with longitudinal multiomics data enables mechanistic microbiome research.</title>
        <authorList>
            <person name="Poyet M."/>
            <person name="Groussin M."/>
            <person name="Gibbons S.M."/>
            <person name="Avila-Pacheco J."/>
            <person name="Jiang X."/>
            <person name="Kearney S.M."/>
            <person name="Perrotta A.R."/>
            <person name="Berdy B."/>
            <person name="Zhao S."/>
            <person name="Lieberman T.D."/>
            <person name="Swanson P.K."/>
            <person name="Smith M."/>
            <person name="Roesemann S."/>
            <person name="Alexander J.E."/>
            <person name="Rich S.A."/>
            <person name="Livny J."/>
            <person name="Vlamakis H."/>
            <person name="Clish C."/>
            <person name="Bullock K."/>
            <person name="Deik A."/>
            <person name="Scott J."/>
            <person name="Pierce K.A."/>
            <person name="Xavier R.J."/>
            <person name="Alm E.J."/>
        </authorList>
    </citation>
    <scope>NUCLEOTIDE SEQUENCE [LARGE SCALE GENOMIC DNA]</scope>
    <source>
        <strain evidence="15 17">BIOML-A4</strain>
        <strain evidence="16 18">BIOML-A5</strain>
    </source>
</reference>
<dbReference type="GO" id="GO:0000155">
    <property type="term" value="F:phosphorelay sensor kinase activity"/>
    <property type="evidence" value="ECO:0007669"/>
    <property type="project" value="InterPro"/>
</dbReference>
<dbReference type="AlphaFoldDB" id="A0A6N7S9I6"/>
<sequence>MIMEETQFPYHKVIQEKLVKSTLIPVALLGMALIVITPFLLIFLLWQQVNHEAYLASQAVSVPLKEYIEGMKQLQSDPKLISFLTSGEHSIEAYERLYQFRNEQSVFAYFQLENEQYSAAQMPPASANRLLPSIRAEVSRSSEIVGSTSTMTGLFTDPILFTLSCRMGEEGLGTLSFHFTEGSLKALLQQGGVHSMLLNASGRLLVSTDPMFAVYERLEDQSIVGQLSRINGEIMLIQKTPLSVLGLSVWTVHSLDIVISMMAAELVIGFLIFLFCAYFIDKISRMTARSSLKNVDNLFLSLQSYAQSGRLEYLPEEENEMRPIAQQYNRILDEVKQLIDQNGELQKQTRIAQIRQLQSQFNPHFIFNTLDTIKYMMVLDQDKAEDMIVRLSKLLRYSLDASEESLVDLDQDLAYIEDYLQLQKIRLGETFRYQIEAPKHSGLRIPKMVIQPMVENSLAHGFVQDREFRLRIKIRQEGEILQVIVQDNGEGMDQAQLNQIRSDLKTMREDYRHIGIMNSHKRILLHFGEGCGIQVESVLHEGTTVTMTMKAMGGMSDDSDSNCGG</sequence>
<evidence type="ECO:0000256" key="2">
    <source>
        <dbReference type="ARBA" id="ARBA00022475"/>
    </source>
</evidence>
<keyword evidence="6" id="KW-0547">Nucleotide-binding</keyword>
<proteinExistence type="predicted"/>
<evidence type="ECO:0000313" key="18">
    <source>
        <dbReference type="Proteomes" id="UP000480929"/>
    </source>
</evidence>
<name>A0A6N7S9I6_9FIRM</name>
<protein>
    <submittedName>
        <fullName evidence="15">Uncharacterized protein</fullName>
    </submittedName>
</protein>
<keyword evidence="10" id="KW-0902">Two-component regulatory system</keyword>
<dbReference type="EMBL" id="WKPJ01000029">
    <property type="protein sequence ID" value="MSA90574.1"/>
    <property type="molecule type" value="Genomic_DNA"/>
</dbReference>
<dbReference type="Pfam" id="PF02518">
    <property type="entry name" value="HATPase_c"/>
    <property type="match status" value="1"/>
</dbReference>
<comment type="subcellular location">
    <subcellularLocation>
        <location evidence="1">Cell membrane</location>
        <topology evidence="1">Multi-pass membrane protein</topology>
    </subcellularLocation>
</comment>
<evidence type="ECO:0000256" key="12">
    <source>
        <dbReference type="SAM" id="Phobius"/>
    </source>
</evidence>
<evidence type="ECO:0000256" key="10">
    <source>
        <dbReference type="ARBA" id="ARBA00023012"/>
    </source>
</evidence>
<organism evidence="15 17">
    <name type="scientific">Holdemania massiliensis</name>
    <dbReference type="NCBI Taxonomy" id="1468449"/>
    <lineage>
        <taxon>Bacteria</taxon>
        <taxon>Bacillati</taxon>
        <taxon>Bacillota</taxon>
        <taxon>Erysipelotrichia</taxon>
        <taxon>Erysipelotrichales</taxon>
        <taxon>Erysipelotrichaceae</taxon>
        <taxon>Holdemania</taxon>
    </lineage>
</organism>
<dbReference type="PANTHER" id="PTHR34220">
    <property type="entry name" value="SENSOR HISTIDINE KINASE YPDA"/>
    <property type="match status" value="1"/>
</dbReference>
<feature type="domain" description="Histidine kinase/HSP90-like ATPase" evidence="13">
    <location>
        <begin position="447"/>
        <end position="550"/>
    </location>
</feature>
<evidence type="ECO:0000256" key="5">
    <source>
        <dbReference type="ARBA" id="ARBA00022692"/>
    </source>
</evidence>
<keyword evidence="5 12" id="KW-0812">Transmembrane</keyword>
<keyword evidence="11 12" id="KW-0472">Membrane</keyword>
<dbReference type="InterPro" id="IPR003594">
    <property type="entry name" value="HATPase_dom"/>
</dbReference>
<dbReference type="GO" id="GO:0005886">
    <property type="term" value="C:plasma membrane"/>
    <property type="evidence" value="ECO:0007669"/>
    <property type="project" value="UniProtKB-SubCell"/>
</dbReference>
<feature type="domain" description="Signal transduction histidine kinase internal region" evidence="14">
    <location>
        <begin position="352"/>
        <end position="430"/>
    </location>
</feature>
<evidence type="ECO:0000256" key="9">
    <source>
        <dbReference type="ARBA" id="ARBA00022989"/>
    </source>
</evidence>
<dbReference type="SUPFAM" id="SSF55874">
    <property type="entry name" value="ATPase domain of HSP90 chaperone/DNA topoisomerase II/histidine kinase"/>
    <property type="match status" value="1"/>
</dbReference>
<keyword evidence="4" id="KW-0808">Transferase</keyword>
<evidence type="ECO:0000256" key="3">
    <source>
        <dbReference type="ARBA" id="ARBA00022553"/>
    </source>
</evidence>
<comment type="caution">
    <text evidence="15">The sequence shown here is derived from an EMBL/GenBank/DDBJ whole genome shotgun (WGS) entry which is preliminary data.</text>
</comment>
<evidence type="ECO:0000256" key="1">
    <source>
        <dbReference type="ARBA" id="ARBA00004651"/>
    </source>
</evidence>
<evidence type="ECO:0000256" key="8">
    <source>
        <dbReference type="ARBA" id="ARBA00022840"/>
    </source>
</evidence>
<keyword evidence="9 12" id="KW-1133">Transmembrane helix</keyword>
<dbReference type="Gene3D" id="3.30.565.10">
    <property type="entry name" value="Histidine kinase-like ATPase, C-terminal domain"/>
    <property type="match status" value="1"/>
</dbReference>
<evidence type="ECO:0000256" key="6">
    <source>
        <dbReference type="ARBA" id="ARBA00022741"/>
    </source>
</evidence>
<dbReference type="RefSeq" id="WP_154239894.1">
    <property type="nucleotide sequence ID" value="NZ_CALJPI010000194.1"/>
</dbReference>
<evidence type="ECO:0000256" key="7">
    <source>
        <dbReference type="ARBA" id="ARBA00022777"/>
    </source>
</evidence>
<dbReference type="EMBL" id="WKPI01000031">
    <property type="protein sequence ID" value="MSC34304.1"/>
    <property type="molecule type" value="Genomic_DNA"/>
</dbReference>
<dbReference type="PANTHER" id="PTHR34220:SF11">
    <property type="entry name" value="SENSOR PROTEIN KINASE HPTS"/>
    <property type="match status" value="1"/>
</dbReference>
<dbReference type="InterPro" id="IPR036890">
    <property type="entry name" value="HATPase_C_sf"/>
</dbReference>
<dbReference type="InterPro" id="IPR010559">
    <property type="entry name" value="Sig_transdc_His_kin_internal"/>
</dbReference>
<keyword evidence="18" id="KW-1185">Reference proteome</keyword>
<evidence type="ECO:0000313" key="15">
    <source>
        <dbReference type="EMBL" id="MSA90574.1"/>
    </source>
</evidence>
<dbReference type="Pfam" id="PF06580">
    <property type="entry name" value="His_kinase"/>
    <property type="match status" value="1"/>
</dbReference>
<feature type="transmembrane region" description="Helical" evidence="12">
    <location>
        <begin position="257"/>
        <end position="280"/>
    </location>
</feature>
<keyword evidence="8" id="KW-0067">ATP-binding</keyword>
<evidence type="ECO:0000256" key="4">
    <source>
        <dbReference type="ARBA" id="ARBA00022679"/>
    </source>
</evidence>
<dbReference type="Proteomes" id="UP000433575">
    <property type="component" value="Unassembled WGS sequence"/>
</dbReference>
<feature type="transmembrane region" description="Helical" evidence="12">
    <location>
        <begin position="21"/>
        <end position="46"/>
    </location>
</feature>
<dbReference type="Proteomes" id="UP000480929">
    <property type="component" value="Unassembled WGS sequence"/>
</dbReference>
<evidence type="ECO:0000313" key="17">
    <source>
        <dbReference type="Proteomes" id="UP000433575"/>
    </source>
</evidence>
<evidence type="ECO:0000259" key="13">
    <source>
        <dbReference type="Pfam" id="PF02518"/>
    </source>
</evidence>
<keyword evidence="7" id="KW-0418">Kinase</keyword>
<gene>
    <name evidence="16" type="ORF">GKD88_14345</name>
    <name evidence="15" type="ORF">GKE08_14675</name>
</gene>
<dbReference type="InterPro" id="IPR050640">
    <property type="entry name" value="Bact_2-comp_sensor_kinase"/>
</dbReference>
<keyword evidence="2" id="KW-1003">Cell membrane</keyword>
<evidence type="ECO:0000256" key="11">
    <source>
        <dbReference type="ARBA" id="ARBA00023136"/>
    </source>
</evidence>
<accession>A0A6N7S9I6</accession>
<dbReference type="GO" id="GO:0005524">
    <property type="term" value="F:ATP binding"/>
    <property type="evidence" value="ECO:0007669"/>
    <property type="project" value="UniProtKB-KW"/>
</dbReference>
<evidence type="ECO:0000259" key="14">
    <source>
        <dbReference type="Pfam" id="PF06580"/>
    </source>
</evidence>
<dbReference type="OrthoDB" id="9809348at2"/>